<protein>
    <submittedName>
        <fullName evidence="1">Uncharacterized protein</fullName>
    </submittedName>
</protein>
<evidence type="ECO:0000313" key="1">
    <source>
        <dbReference type="EMBL" id="KIJ42299.1"/>
    </source>
</evidence>
<dbReference type="AlphaFoldDB" id="A0A0C9V5T9"/>
<sequence>MHTKGHNAYCPCRACRALGVRAPAPPGKRGGNPYYIPFRRPPGYPAPAYYDPRGLPLRNHSSFLCQAEKVTNAPTQAESGRLAKYYGIKSVSIMSKLSSLTFPHSFPYDFMHLLENIMEILVPHWTGDFKKLDAGSGSFEIPKSVWDRIGEATASSNNTIPSAFGRRLLNIAEDRTFFTAEAWLVWTTLLGPELLQGRMEERYYQHFLRFVELFKLTISFEYTLEDVHNLKENWAAWLEDYEK</sequence>
<reference evidence="1 2" key="1">
    <citation type="submission" date="2014-06" db="EMBL/GenBank/DDBJ databases">
        <title>Evolutionary Origins and Diversification of the Mycorrhizal Mutualists.</title>
        <authorList>
            <consortium name="DOE Joint Genome Institute"/>
            <consortium name="Mycorrhizal Genomics Consortium"/>
            <person name="Kohler A."/>
            <person name="Kuo A."/>
            <person name="Nagy L.G."/>
            <person name="Floudas D."/>
            <person name="Copeland A."/>
            <person name="Barry K.W."/>
            <person name="Cichocki N."/>
            <person name="Veneault-Fourrey C."/>
            <person name="LaButti K."/>
            <person name="Lindquist E.A."/>
            <person name="Lipzen A."/>
            <person name="Lundell T."/>
            <person name="Morin E."/>
            <person name="Murat C."/>
            <person name="Riley R."/>
            <person name="Ohm R."/>
            <person name="Sun H."/>
            <person name="Tunlid A."/>
            <person name="Henrissat B."/>
            <person name="Grigoriev I.V."/>
            <person name="Hibbett D.S."/>
            <person name="Martin F."/>
        </authorList>
    </citation>
    <scope>NUCLEOTIDE SEQUENCE [LARGE SCALE GENOMIC DNA]</scope>
    <source>
        <strain evidence="1 2">SS14</strain>
    </source>
</reference>
<dbReference type="PANTHER" id="PTHR46579">
    <property type="entry name" value="F5/8 TYPE C DOMAIN-CONTAINING PROTEIN-RELATED"/>
    <property type="match status" value="1"/>
</dbReference>
<gene>
    <name evidence="1" type="ORF">M422DRAFT_60377</name>
</gene>
<dbReference type="HOGENOM" id="CLU_026593_0_0_1"/>
<dbReference type="EMBL" id="KN837131">
    <property type="protein sequence ID" value="KIJ42299.1"/>
    <property type="molecule type" value="Genomic_DNA"/>
</dbReference>
<evidence type="ECO:0000313" key="2">
    <source>
        <dbReference type="Proteomes" id="UP000054279"/>
    </source>
</evidence>
<name>A0A0C9V5T9_SPHS4</name>
<keyword evidence="2" id="KW-1185">Reference proteome</keyword>
<dbReference type="Proteomes" id="UP000054279">
    <property type="component" value="Unassembled WGS sequence"/>
</dbReference>
<dbReference type="OrthoDB" id="2404451at2759"/>
<organism evidence="1 2">
    <name type="scientific">Sphaerobolus stellatus (strain SS14)</name>
    <dbReference type="NCBI Taxonomy" id="990650"/>
    <lineage>
        <taxon>Eukaryota</taxon>
        <taxon>Fungi</taxon>
        <taxon>Dikarya</taxon>
        <taxon>Basidiomycota</taxon>
        <taxon>Agaricomycotina</taxon>
        <taxon>Agaricomycetes</taxon>
        <taxon>Phallomycetidae</taxon>
        <taxon>Geastrales</taxon>
        <taxon>Sphaerobolaceae</taxon>
        <taxon>Sphaerobolus</taxon>
    </lineage>
</organism>
<accession>A0A0C9V5T9</accession>
<dbReference type="PANTHER" id="PTHR46579:SF1">
    <property type="entry name" value="F5_8 TYPE C DOMAIN-CONTAINING PROTEIN"/>
    <property type="match status" value="1"/>
</dbReference>
<proteinExistence type="predicted"/>